<evidence type="ECO:0000256" key="3">
    <source>
        <dbReference type="ARBA" id="ARBA00023457"/>
    </source>
</evidence>
<dbReference type="PANTHER" id="PTHR43413">
    <property type="entry name" value="TRANSCRIPTIONAL REGULATOR, ASNC FAMILY"/>
    <property type="match status" value="1"/>
</dbReference>
<dbReference type="Gene3D" id="3.30.70.3460">
    <property type="match status" value="1"/>
</dbReference>
<dbReference type="InterPro" id="IPR036390">
    <property type="entry name" value="WH_DNA-bd_sf"/>
</dbReference>
<comment type="similarity">
    <text evidence="3">Belongs to the Ahb/Nir family.</text>
</comment>
<dbReference type="Pfam" id="PF17805">
    <property type="entry name" value="AsnC_trans_reg2"/>
    <property type="match status" value="1"/>
</dbReference>
<feature type="domain" description="Siroheme decarboxylase NirL-like HTH" evidence="7">
    <location>
        <begin position="7"/>
        <end position="53"/>
    </location>
</feature>
<evidence type="ECO:0000259" key="7">
    <source>
        <dbReference type="Pfam" id="PF22451"/>
    </source>
</evidence>
<dbReference type="SMART" id="SM00344">
    <property type="entry name" value="HTH_ASNC"/>
    <property type="match status" value="1"/>
</dbReference>
<dbReference type="Proteomes" id="UP000366051">
    <property type="component" value="Chromosome"/>
</dbReference>
<evidence type="ECO:0000256" key="1">
    <source>
        <dbReference type="ARBA" id="ARBA00023239"/>
    </source>
</evidence>
<accession>A0A5Q2N1R3</accession>
<dbReference type="PANTHER" id="PTHR43413:SF1">
    <property type="entry name" value="SIROHEME DECARBOXYLASE NIRL SUBUNIT"/>
    <property type="match status" value="1"/>
</dbReference>
<dbReference type="InterPro" id="IPR050684">
    <property type="entry name" value="HTH-Siroheme_Decarb"/>
</dbReference>
<dbReference type="GO" id="GO:0016829">
    <property type="term" value="F:lyase activity"/>
    <property type="evidence" value="ECO:0007669"/>
    <property type="project" value="UniProtKB-KW"/>
</dbReference>
<evidence type="ECO:0000313" key="8">
    <source>
        <dbReference type="EMBL" id="QGG47773.1"/>
    </source>
</evidence>
<evidence type="ECO:0000259" key="6">
    <source>
        <dbReference type="Pfam" id="PF17805"/>
    </source>
</evidence>
<evidence type="ECO:0000256" key="5">
    <source>
        <dbReference type="ARBA" id="ARBA00048470"/>
    </source>
</evidence>
<comment type="pathway">
    <text evidence="2">Porphyrin-containing compound metabolism.</text>
</comment>
<dbReference type="PROSITE" id="PS00519">
    <property type="entry name" value="HTH_ASNC_1"/>
    <property type="match status" value="1"/>
</dbReference>
<dbReference type="AlphaFoldDB" id="A0A5Q2N1R3"/>
<name>A0A5Q2N1R3_9FIRM</name>
<dbReference type="SUPFAM" id="SSF46785">
    <property type="entry name" value="Winged helix' DNA-binding domain"/>
    <property type="match status" value="1"/>
</dbReference>
<evidence type="ECO:0000256" key="4">
    <source>
        <dbReference type="ARBA" id="ARBA00023471"/>
    </source>
</evidence>
<sequence>MRLDELDRQILNIVQYSFPVAAEPYKALAEQVGSTEEEIMSRLKKLKEDGAIRRIGGIFDSRKLGYKSSLCAMKVPVEKLQEAEEIINAYPGVTHNYLREHEYNMWFTLISPSEEAMEATLEEMREKSGCEIRNLPAVRFFKIKVDFKLTDNK</sequence>
<protein>
    <recommendedName>
        <fullName evidence="4">siroheme decarboxylase</fullName>
        <ecNumber evidence="4">4.1.1.111</ecNumber>
    </recommendedName>
</protein>
<reference evidence="9" key="1">
    <citation type="submission" date="2019-11" db="EMBL/GenBank/DDBJ databases">
        <title>Genome sequence of Heliorestis convoluta strain HH, an alkaliphilic and minimalistic phototrophic bacterium from a soda lake in Egypt.</title>
        <authorList>
            <person name="Dewey E.D."/>
            <person name="Stokes L.M."/>
            <person name="Burchell B.M."/>
            <person name="Shaffer K.N."/>
            <person name="Huntington A.M."/>
            <person name="Baker J.M."/>
            <person name="Nadendla S."/>
            <person name="Giglio M.G."/>
            <person name="Touchman J.W."/>
            <person name="Blankenship R.E."/>
            <person name="Madigan M.T."/>
            <person name="Sattley W.M."/>
        </authorList>
    </citation>
    <scope>NUCLEOTIDE SEQUENCE [LARGE SCALE GENOMIC DNA]</scope>
    <source>
        <strain evidence="9">HH</strain>
    </source>
</reference>
<dbReference type="KEGG" id="hcv:FTV88_1674"/>
<dbReference type="InterPro" id="IPR053953">
    <property type="entry name" value="NirdL-like_HTH"/>
</dbReference>
<dbReference type="InterPro" id="IPR040523">
    <property type="entry name" value="AsnC_trans_reg2"/>
</dbReference>
<dbReference type="EC" id="4.1.1.111" evidence="4"/>
<evidence type="ECO:0000256" key="2">
    <source>
        <dbReference type="ARBA" id="ARBA00023444"/>
    </source>
</evidence>
<gene>
    <name evidence="8" type="ORF">FTV88_1674</name>
</gene>
<dbReference type="Gene3D" id="1.10.10.10">
    <property type="entry name" value="Winged helix-like DNA-binding domain superfamily/Winged helix DNA-binding domain"/>
    <property type="match status" value="1"/>
</dbReference>
<keyword evidence="1" id="KW-0456">Lyase</keyword>
<dbReference type="Pfam" id="PF22451">
    <property type="entry name" value="NirdL-like_HTH"/>
    <property type="match status" value="1"/>
</dbReference>
<dbReference type="OrthoDB" id="9806536at2"/>
<dbReference type="InterPro" id="IPR036388">
    <property type="entry name" value="WH-like_DNA-bd_sf"/>
</dbReference>
<dbReference type="InterPro" id="IPR019885">
    <property type="entry name" value="Tscrpt_reg_HTH_AsnC-type_CS"/>
</dbReference>
<keyword evidence="9" id="KW-1185">Reference proteome</keyword>
<comment type="catalytic activity">
    <reaction evidence="5">
        <text>siroheme + 2 H(+) = 12,18-didecarboxysiroheme + 2 CO2</text>
        <dbReference type="Rhea" id="RHEA:19093"/>
        <dbReference type="ChEBI" id="CHEBI:15378"/>
        <dbReference type="ChEBI" id="CHEBI:16526"/>
        <dbReference type="ChEBI" id="CHEBI:60052"/>
        <dbReference type="ChEBI" id="CHEBI:140497"/>
        <dbReference type="EC" id="4.1.1.111"/>
    </reaction>
</comment>
<dbReference type="InterPro" id="IPR019888">
    <property type="entry name" value="Tscrpt_reg_AsnC-like"/>
</dbReference>
<evidence type="ECO:0000313" key="9">
    <source>
        <dbReference type="Proteomes" id="UP000366051"/>
    </source>
</evidence>
<proteinExistence type="inferred from homology"/>
<organism evidence="8 9">
    <name type="scientific">Heliorestis convoluta</name>
    <dbReference type="NCBI Taxonomy" id="356322"/>
    <lineage>
        <taxon>Bacteria</taxon>
        <taxon>Bacillati</taxon>
        <taxon>Bacillota</taxon>
        <taxon>Clostridia</taxon>
        <taxon>Eubacteriales</taxon>
        <taxon>Heliobacteriaceae</taxon>
        <taxon>Heliorestis</taxon>
    </lineage>
</organism>
<dbReference type="EMBL" id="CP045875">
    <property type="protein sequence ID" value="QGG47773.1"/>
    <property type="molecule type" value="Genomic_DNA"/>
</dbReference>
<feature type="domain" description="Siroheme decarboxylase AsnC-like ligand binding" evidence="6">
    <location>
        <begin position="63"/>
        <end position="142"/>
    </location>
</feature>
<dbReference type="RefSeq" id="WP_153725080.1">
    <property type="nucleotide sequence ID" value="NZ_CP045875.1"/>
</dbReference>